<evidence type="ECO:0000313" key="5">
    <source>
        <dbReference type="Proteomes" id="UP000887575"/>
    </source>
</evidence>
<name>A0AAF3J9C3_9BILA</name>
<proteinExistence type="predicted"/>
<evidence type="ECO:0000256" key="3">
    <source>
        <dbReference type="ARBA" id="ARBA00022737"/>
    </source>
</evidence>
<sequence length="482" mass="55566">MGEQNEAIALYLEALNKYNEGNCEETLNFLHEATEAARGTNDFDLLQKIYNLTAATYESKTRCFAGRAEEIQMLEKAIEALQREKHLHRAKKDEEAEIVTIFDLCRLIERIKPNSEELEELYQEATKLAQKSNNQSLLCKSWRRLGEYYMLRGRHLRLQLATLKDTVEKMLLINSSFSEAVTSYQNASDIARANLFNDEIGFLTGDLANAYYEQGIYNKANELYMKRFRIAEGEKDRCAMRRTYSALGNLNRKIGRNDEATKYYRLALAIACELDDRRSMAMQYISLGELKVEEVDWEDATMYALKAIDVSRQANDLGAEAQAYRLMAEMYSTQLSYSKAAYCLAVLRHLSKKLDRQEQVNYAHEQLCRLKKNQLEEVDGRLVLDSSDDSRPYRIGLTTSLTSLNDSFSLSPEAVQSLGMLTPSSSQSFQRDAQHDDYLDNKLDQVASWKIEEQREQVQIQSVKRVEASKKRRSSLLSWLRF</sequence>
<dbReference type="AlphaFoldDB" id="A0AAF3J9C3"/>
<dbReference type="Proteomes" id="UP000887575">
    <property type="component" value="Unassembled WGS sequence"/>
</dbReference>
<dbReference type="GO" id="GO:0005938">
    <property type="term" value="C:cell cortex"/>
    <property type="evidence" value="ECO:0007669"/>
    <property type="project" value="TreeGrafter"/>
</dbReference>
<dbReference type="GO" id="GO:0005092">
    <property type="term" value="F:GDP-dissociation inhibitor activity"/>
    <property type="evidence" value="ECO:0007669"/>
    <property type="project" value="TreeGrafter"/>
</dbReference>
<evidence type="ECO:0000256" key="2">
    <source>
        <dbReference type="ARBA" id="ARBA00022490"/>
    </source>
</evidence>
<dbReference type="GO" id="GO:0000132">
    <property type="term" value="P:establishment of mitotic spindle orientation"/>
    <property type="evidence" value="ECO:0007669"/>
    <property type="project" value="TreeGrafter"/>
</dbReference>
<keyword evidence="3" id="KW-0677">Repeat</keyword>
<feature type="coiled-coil region" evidence="4">
    <location>
        <begin position="64"/>
        <end position="91"/>
    </location>
</feature>
<dbReference type="PANTHER" id="PTHR45954">
    <property type="entry name" value="LD33695P"/>
    <property type="match status" value="1"/>
</dbReference>
<organism evidence="5 6">
    <name type="scientific">Mesorhabditis belari</name>
    <dbReference type="NCBI Taxonomy" id="2138241"/>
    <lineage>
        <taxon>Eukaryota</taxon>
        <taxon>Metazoa</taxon>
        <taxon>Ecdysozoa</taxon>
        <taxon>Nematoda</taxon>
        <taxon>Chromadorea</taxon>
        <taxon>Rhabditida</taxon>
        <taxon>Rhabditina</taxon>
        <taxon>Rhabditomorpha</taxon>
        <taxon>Rhabditoidea</taxon>
        <taxon>Rhabditidae</taxon>
        <taxon>Mesorhabditinae</taxon>
        <taxon>Mesorhabditis</taxon>
    </lineage>
</organism>
<dbReference type="InterPro" id="IPR052386">
    <property type="entry name" value="GPSM"/>
</dbReference>
<keyword evidence="2" id="KW-0963">Cytoplasm</keyword>
<reference evidence="6" key="1">
    <citation type="submission" date="2024-02" db="UniProtKB">
        <authorList>
            <consortium name="WormBaseParasite"/>
        </authorList>
    </citation>
    <scope>IDENTIFICATION</scope>
</reference>
<evidence type="ECO:0000256" key="1">
    <source>
        <dbReference type="ARBA" id="ARBA00004496"/>
    </source>
</evidence>
<accession>A0AAF3J9C3</accession>
<dbReference type="Gene3D" id="1.25.40.10">
    <property type="entry name" value="Tetratricopeptide repeat domain"/>
    <property type="match status" value="1"/>
</dbReference>
<dbReference type="InterPro" id="IPR011990">
    <property type="entry name" value="TPR-like_helical_dom_sf"/>
</dbReference>
<evidence type="ECO:0000256" key="4">
    <source>
        <dbReference type="SAM" id="Coils"/>
    </source>
</evidence>
<keyword evidence="4" id="KW-0175">Coiled coil</keyword>
<evidence type="ECO:0000313" key="6">
    <source>
        <dbReference type="WBParaSite" id="MBELARI_LOCUS4539"/>
    </source>
</evidence>
<keyword evidence="5" id="KW-1185">Reference proteome</keyword>
<dbReference type="WBParaSite" id="MBELARI_LOCUS4539">
    <property type="protein sequence ID" value="MBELARI_LOCUS4539"/>
    <property type="gene ID" value="MBELARI_LOCUS4539"/>
</dbReference>
<dbReference type="GO" id="GO:0001965">
    <property type="term" value="F:G-protein alpha-subunit binding"/>
    <property type="evidence" value="ECO:0007669"/>
    <property type="project" value="TreeGrafter"/>
</dbReference>
<comment type="subcellular location">
    <subcellularLocation>
        <location evidence="1">Cytoplasm</location>
    </subcellularLocation>
</comment>
<dbReference type="SUPFAM" id="SSF48452">
    <property type="entry name" value="TPR-like"/>
    <property type="match status" value="2"/>
</dbReference>
<dbReference type="PANTHER" id="PTHR45954:SF1">
    <property type="entry name" value="LD33695P"/>
    <property type="match status" value="1"/>
</dbReference>
<protein>
    <submittedName>
        <fullName evidence="6">Tetratricopeptide repeat protein</fullName>
    </submittedName>
</protein>